<proteinExistence type="predicted"/>
<sequence length="75" mass="8871">SRTIQRMELVILSSLHWKMNPVTPLSFLDHIIRRLGLKSNLHWEFMQKCQFLLLSIISGTNCSINDFFTSNFRFV</sequence>
<dbReference type="EMBL" id="JAJJMA010300403">
    <property type="protein sequence ID" value="MCL7048068.1"/>
    <property type="molecule type" value="Genomic_DNA"/>
</dbReference>
<gene>
    <name evidence="1" type="ORF">MKW94_010617</name>
</gene>
<reference evidence="1" key="1">
    <citation type="submission" date="2022-03" db="EMBL/GenBank/DDBJ databases">
        <title>A functionally conserved STORR gene fusion in Papaver species that diverged 16.8 million years ago.</title>
        <authorList>
            <person name="Catania T."/>
        </authorList>
    </citation>
    <scope>NUCLEOTIDE SEQUENCE</scope>
    <source>
        <strain evidence="1">S-191538</strain>
    </source>
</reference>
<keyword evidence="2" id="KW-1185">Reference proteome</keyword>
<comment type="caution">
    <text evidence="1">The sequence shown here is derived from an EMBL/GenBank/DDBJ whole genome shotgun (WGS) entry which is preliminary data.</text>
</comment>
<protein>
    <submittedName>
        <fullName evidence="1">Uncharacterized protein</fullName>
    </submittedName>
</protein>
<feature type="non-terminal residue" evidence="1">
    <location>
        <position position="1"/>
    </location>
</feature>
<dbReference type="AlphaFoldDB" id="A0AA41VVR9"/>
<organism evidence="1 2">
    <name type="scientific">Papaver nudicaule</name>
    <name type="common">Iceland poppy</name>
    <dbReference type="NCBI Taxonomy" id="74823"/>
    <lineage>
        <taxon>Eukaryota</taxon>
        <taxon>Viridiplantae</taxon>
        <taxon>Streptophyta</taxon>
        <taxon>Embryophyta</taxon>
        <taxon>Tracheophyta</taxon>
        <taxon>Spermatophyta</taxon>
        <taxon>Magnoliopsida</taxon>
        <taxon>Ranunculales</taxon>
        <taxon>Papaveraceae</taxon>
        <taxon>Papaveroideae</taxon>
        <taxon>Papaver</taxon>
    </lineage>
</organism>
<evidence type="ECO:0000313" key="2">
    <source>
        <dbReference type="Proteomes" id="UP001177140"/>
    </source>
</evidence>
<dbReference type="Gene3D" id="1.10.472.10">
    <property type="entry name" value="Cyclin-like"/>
    <property type="match status" value="1"/>
</dbReference>
<dbReference type="Proteomes" id="UP001177140">
    <property type="component" value="Unassembled WGS sequence"/>
</dbReference>
<accession>A0AA41VVR9</accession>
<evidence type="ECO:0000313" key="1">
    <source>
        <dbReference type="EMBL" id="MCL7048068.1"/>
    </source>
</evidence>
<name>A0AA41VVR9_PAPNU</name>